<dbReference type="InterPro" id="IPR011009">
    <property type="entry name" value="Kinase-like_dom_sf"/>
</dbReference>
<protein>
    <recommendedName>
        <fullName evidence="3">Aminoglycoside phosphotransferase domain-containing protein</fullName>
    </recommendedName>
</protein>
<dbReference type="SUPFAM" id="SSF56112">
    <property type="entry name" value="Protein kinase-like (PK-like)"/>
    <property type="match status" value="1"/>
</dbReference>
<evidence type="ECO:0000313" key="1">
    <source>
        <dbReference type="EMBL" id="GAA2215222.1"/>
    </source>
</evidence>
<evidence type="ECO:0008006" key="3">
    <source>
        <dbReference type="Google" id="ProtNLM"/>
    </source>
</evidence>
<dbReference type="RefSeq" id="WP_344493785.1">
    <property type="nucleotide sequence ID" value="NZ_BAAAQX010000048.1"/>
</dbReference>
<sequence length="301" mass="32121">MTLAEWCEKWLGATPVLELFRSEHLAEVLGLELADGRRVVVKRRTPGEARVRGCVDVQRHLAAAGFPCPAPLAGPSFIGGSVVTAEEYVSGGEQLGGGADRASLFARALARLVRLAPPPGAVASLSPAPPWVGWEHGGAEVWPWPDDLDADLNARPGPGWLDDLGRRVRERLLGARPAPVVGHGDFESQNVWWRGEELLAVHDWDSAVALPEPAVAGAAAAVFTETGRSAVRAGVEESARFLECYVRARGAVWGREEWGVAWGAGLWVRAFNAKKAVVAGDGGELLDQLADQAGDRLRLMG</sequence>
<name>A0ABN3D0C6_9ACTN</name>
<dbReference type="EMBL" id="BAAAQX010000048">
    <property type="protein sequence ID" value="GAA2215222.1"/>
    <property type="molecule type" value="Genomic_DNA"/>
</dbReference>
<gene>
    <name evidence="1" type="ORF">GCM10009850_106890</name>
</gene>
<dbReference type="Gene3D" id="3.90.1200.10">
    <property type="match status" value="1"/>
</dbReference>
<comment type="caution">
    <text evidence="1">The sequence shown here is derived from an EMBL/GenBank/DDBJ whole genome shotgun (WGS) entry which is preliminary data.</text>
</comment>
<dbReference type="Proteomes" id="UP001499843">
    <property type="component" value="Unassembled WGS sequence"/>
</dbReference>
<proteinExistence type="predicted"/>
<evidence type="ECO:0000313" key="2">
    <source>
        <dbReference type="Proteomes" id="UP001499843"/>
    </source>
</evidence>
<accession>A0ABN3D0C6</accession>
<reference evidence="1 2" key="1">
    <citation type="journal article" date="2019" name="Int. J. Syst. Evol. Microbiol.">
        <title>The Global Catalogue of Microorganisms (GCM) 10K type strain sequencing project: providing services to taxonomists for standard genome sequencing and annotation.</title>
        <authorList>
            <consortium name="The Broad Institute Genomics Platform"/>
            <consortium name="The Broad Institute Genome Sequencing Center for Infectious Disease"/>
            <person name="Wu L."/>
            <person name="Ma J."/>
        </authorList>
    </citation>
    <scope>NUCLEOTIDE SEQUENCE [LARGE SCALE GENOMIC DNA]</scope>
    <source>
        <strain evidence="1 2">JCM 16114</strain>
    </source>
</reference>
<organism evidence="1 2">
    <name type="scientific">Nonomuraea monospora</name>
    <dbReference type="NCBI Taxonomy" id="568818"/>
    <lineage>
        <taxon>Bacteria</taxon>
        <taxon>Bacillati</taxon>
        <taxon>Actinomycetota</taxon>
        <taxon>Actinomycetes</taxon>
        <taxon>Streptosporangiales</taxon>
        <taxon>Streptosporangiaceae</taxon>
        <taxon>Nonomuraea</taxon>
    </lineage>
</organism>
<keyword evidence="2" id="KW-1185">Reference proteome</keyword>